<evidence type="ECO:0000313" key="2">
    <source>
        <dbReference type="EMBL" id="KAG0309355.1"/>
    </source>
</evidence>
<evidence type="ECO:0000313" key="3">
    <source>
        <dbReference type="Proteomes" id="UP000738325"/>
    </source>
</evidence>
<comment type="caution">
    <text evidence="2">The sequence shown here is derived from an EMBL/GenBank/DDBJ whole genome shotgun (WGS) entry which is preliminary data.</text>
</comment>
<protein>
    <submittedName>
        <fullName evidence="2">Uncharacterized protein</fullName>
    </submittedName>
</protein>
<evidence type="ECO:0000256" key="1">
    <source>
        <dbReference type="SAM" id="MobiDB-lite"/>
    </source>
</evidence>
<organism evidence="2 3">
    <name type="scientific">Dissophora globulifera</name>
    <dbReference type="NCBI Taxonomy" id="979702"/>
    <lineage>
        <taxon>Eukaryota</taxon>
        <taxon>Fungi</taxon>
        <taxon>Fungi incertae sedis</taxon>
        <taxon>Mucoromycota</taxon>
        <taxon>Mortierellomycotina</taxon>
        <taxon>Mortierellomycetes</taxon>
        <taxon>Mortierellales</taxon>
        <taxon>Mortierellaceae</taxon>
        <taxon>Dissophora</taxon>
    </lineage>
</organism>
<sequence>MHNPEESRHDETALPDCADETDLSDFGVETDLSDHGDETYLSDRGDETDQSGSGDLGNPERPANKRQAKRPVDENFADDRLTWKRLCGDVHSEMLMTTMKCMVTEPYHIEGCPMVIPQITLDLLRELLPVMNP</sequence>
<proteinExistence type="predicted"/>
<reference evidence="2" key="1">
    <citation type="journal article" date="2020" name="Fungal Divers.">
        <title>Resolving the Mortierellaceae phylogeny through synthesis of multi-gene phylogenetics and phylogenomics.</title>
        <authorList>
            <person name="Vandepol N."/>
            <person name="Liber J."/>
            <person name="Desiro A."/>
            <person name="Na H."/>
            <person name="Kennedy M."/>
            <person name="Barry K."/>
            <person name="Grigoriev I.V."/>
            <person name="Miller A.N."/>
            <person name="O'Donnell K."/>
            <person name="Stajich J.E."/>
            <person name="Bonito G."/>
        </authorList>
    </citation>
    <scope>NUCLEOTIDE SEQUENCE</scope>
    <source>
        <strain evidence="2">REB-010B</strain>
    </source>
</reference>
<feature type="compositionally biased region" description="Basic and acidic residues" evidence="1">
    <location>
        <begin position="32"/>
        <end position="47"/>
    </location>
</feature>
<accession>A0A9P6R3X7</accession>
<feature type="region of interest" description="Disordered" evidence="1">
    <location>
        <begin position="1"/>
        <end position="74"/>
    </location>
</feature>
<dbReference type="EMBL" id="JAAAIP010001199">
    <property type="protein sequence ID" value="KAG0309355.1"/>
    <property type="molecule type" value="Genomic_DNA"/>
</dbReference>
<keyword evidence="3" id="KW-1185">Reference proteome</keyword>
<name>A0A9P6R3X7_9FUNG</name>
<dbReference type="Proteomes" id="UP000738325">
    <property type="component" value="Unassembled WGS sequence"/>
</dbReference>
<dbReference type="AlphaFoldDB" id="A0A9P6R3X7"/>
<feature type="compositionally biased region" description="Basic and acidic residues" evidence="1">
    <location>
        <begin position="1"/>
        <end position="12"/>
    </location>
</feature>
<gene>
    <name evidence="2" type="ORF">BGZ99_000870</name>
</gene>